<dbReference type="EMBL" id="CP158375">
    <property type="protein sequence ID" value="XDO96235.1"/>
    <property type="molecule type" value="Genomic_DNA"/>
</dbReference>
<dbReference type="RefSeq" id="WP_369059089.1">
    <property type="nucleotide sequence ID" value="NZ_CP158375.1"/>
</dbReference>
<proteinExistence type="predicted"/>
<protein>
    <recommendedName>
        <fullName evidence="3">Nucleoside 2-deoxyribosyltransferase</fullName>
    </recommendedName>
</protein>
<evidence type="ECO:0008006" key="3">
    <source>
        <dbReference type="Google" id="ProtNLM"/>
    </source>
</evidence>
<accession>A0AB39KQT6</accession>
<evidence type="ECO:0000256" key="1">
    <source>
        <dbReference type="SAM" id="MobiDB-lite"/>
    </source>
</evidence>
<dbReference type="AlphaFoldDB" id="A0AB39KQT6"/>
<feature type="region of interest" description="Disordered" evidence="1">
    <location>
        <begin position="1"/>
        <end position="20"/>
    </location>
</feature>
<dbReference type="Gene3D" id="3.40.50.450">
    <property type="match status" value="1"/>
</dbReference>
<gene>
    <name evidence="2" type="ORF">ABOZ73_15855</name>
</gene>
<evidence type="ECO:0000313" key="2">
    <source>
        <dbReference type="EMBL" id="XDO96235.1"/>
    </source>
</evidence>
<feature type="compositionally biased region" description="Polar residues" evidence="1">
    <location>
        <begin position="11"/>
        <end position="20"/>
    </location>
</feature>
<name>A0AB39KQT6_9CAUL</name>
<organism evidence="2">
    <name type="scientific">Caulobacter sp. 73W</name>
    <dbReference type="NCBI Taxonomy" id="3161137"/>
    <lineage>
        <taxon>Bacteria</taxon>
        <taxon>Pseudomonadati</taxon>
        <taxon>Pseudomonadota</taxon>
        <taxon>Alphaproteobacteria</taxon>
        <taxon>Caulobacterales</taxon>
        <taxon>Caulobacteraceae</taxon>
        <taxon>Caulobacter</taxon>
    </lineage>
</organism>
<sequence length="183" mass="20508">MRVYLSGSVKKGSTNSRSSSNFWTEDDEALIVDQLGPDTVLLNPSKSPIQRNDYFANYGCDLYLIYSSDVVLADLRREKGIGVGAELMFARMCDKPIVSWVPQESHYRRSKVPNVFGEDLENWVHPFAFGLSDALSETLAEACEIIAQRFSAGERAEEIISHSPAAAIEYFLKLYPHLEHNGT</sequence>
<reference evidence="2" key="1">
    <citation type="submission" date="2024-06" db="EMBL/GenBank/DDBJ databases">
        <title>Caulobacter inopinatus, sp. nov.</title>
        <authorList>
            <person name="Donachie S.P."/>
        </authorList>
    </citation>
    <scope>NUCLEOTIDE SEQUENCE</scope>
    <source>
        <strain evidence="2">73W</strain>
    </source>
</reference>